<dbReference type="Proteomes" id="UP001225316">
    <property type="component" value="Unassembled WGS sequence"/>
</dbReference>
<keyword evidence="3" id="KW-0378">Hydrolase</keyword>
<dbReference type="Pfam" id="PF03372">
    <property type="entry name" value="Exo_endo_phos"/>
    <property type="match status" value="1"/>
</dbReference>
<keyword evidence="3" id="KW-0540">Nuclease</keyword>
<evidence type="ECO:0000313" key="4">
    <source>
        <dbReference type="Proteomes" id="UP001225316"/>
    </source>
</evidence>
<sequence length="313" mass="35521">MRRTLNGISISSALFLLLVYWQRPDWASAVTIFPAWSWLIIWGLSLPAYRRASFKFACMLWLLFTFSFVEEIKSLSRLLRPEHYITSQLKVITVNCSGSIDALLSALELGPDIVLIQETPQRNTVLEWVKQNSDYQYAHGVDTSILVKGHIQHIGTTASFFNTAWAEIRGTQYHITSLRLATSNPRIDLWNANCWTQQRLQRERQMEQIDKVVQALPSASSDRTILLGGDFNVAQGDRVFQAIDTRLRDSFATGGRGWCNTIMHSMPLLRIDQIWASIDLHAHDAHVAEAANTDHLMYVAAFSQAPPYGKVDK</sequence>
<keyword evidence="1" id="KW-0472">Membrane</keyword>
<feature type="transmembrane region" description="Helical" evidence="1">
    <location>
        <begin position="27"/>
        <end position="45"/>
    </location>
</feature>
<reference evidence="3 4" key="1">
    <citation type="submission" date="2023-04" db="EMBL/GenBank/DDBJ databases">
        <title>A novel bacteria isolated from coastal sediment.</title>
        <authorList>
            <person name="Liu X.-J."/>
            <person name="Du Z.-J."/>
        </authorList>
    </citation>
    <scope>NUCLEOTIDE SEQUENCE [LARGE SCALE GENOMIC DNA]</scope>
    <source>
        <strain evidence="3 4">SDUM461003</strain>
    </source>
</reference>
<keyword evidence="1" id="KW-0812">Transmembrane</keyword>
<dbReference type="Gene3D" id="3.60.10.10">
    <property type="entry name" value="Endonuclease/exonuclease/phosphatase"/>
    <property type="match status" value="1"/>
</dbReference>
<keyword evidence="3" id="KW-0255">Endonuclease</keyword>
<organism evidence="3 4">
    <name type="scientific">Thalassobacterium maritimum</name>
    <dbReference type="NCBI Taxonomy" id="3041265"/>
    <lineage>
        <taxon>Bacteria</taxon>
        <taxon>Pseudomonadati</taxon>
        <taxon>Verrucomicrobiota</taxon>
        <taxon>Opitutia</taxon>
        <taxon>Puniceicoccales</taxon>
        <taxon>Coraliomargaritaceae</taxon>
        <taxon>Thalassobacterium</taxon>
    </lineage>
</organism>
<protein>
    <submittedName>
        <fullName evidence="3">Endonuclease/exonuclease/phosphatase family protein</fullName>
    </submittedName>
</protein>
<gene>
    <name evidence="3" type="ORF">QEH52_09090</name>
</gene>
<dbReference type="InterPro" id="IPR005135">
    <property type="entry name" value="Endo/exonuclease/phosphatase"/>
</dbReference>
<evidence type="ECO:0000256" key="1">
    <source>
        <dbReference type="SAM" id="Phobius"/>
    </source>
</evidence>
<accession>A0ABU1AVI4</accession>
<evidence type="ECO:0000259" key="2">
    <source>
        <dbReference type="Pfam" id="PF03372"/>
    </source>
</evidence>
<dbReference type="EMBL" id="JARXHW010000017">
    <property type="protein sequence ID" value="MDQ8207662.1"/>
    <property type="molecule type" value="Genomic_DNA"/>
</dbReference>
<keyword evidence="1" id="KW-1133">Transmembrane helix</keyword>
<proteinExistence type="predicted"/>
<dbReference type="SUPFAM" id="SSF56219">
    <property type="entry name" value="DNase I-like"/>
    <property type="match status" value="1"/>
</dbReference>
<feature type="domain" description="Endonuclease/exonuclease/phosphatase" evidence="2">
    <location>
        <begin position="93"/>
        <end position="295"/>
    </location>
</feature>
<comment type="caution">
    <text evidence="3">The sequence shown here is derived from an EMBL/GenBank/DDBJ whole genome shotgun (WGS) entry which is preliminary data.</text>
</comment>
<name>A0ABU1AVI4_9BACT</name>
<dbReference type="InterPro" id="IPR036691">
    <property type="entry name" value="Endo/exonu/phosph_ase_sf"/>
</dbReference>
<keyword evidence="4" id="KW-1185">Reference proteome</keyword>
<dbReference type="GO" id="GO:0004519">
    <property type="term" value="F:endonuclease activity"/>
    <property type="evidence" value="ECO:0007669"/>
    <property type="project" value="UniProtKB-KW"/>
</dbReference>
<dbReference type="RefSeq" id="WP_308949881.1">
    <property type="nucleotide sequence ID" value="NZ_JARXHW010000017.1"/>
</dbReference>
<feature type="transmembrane region" description="Helical" evidence="1">
    <location>
        <begin position="52"/>
        <end position="69"/>
    </location>
</feature>
<evidence type="ECO:0000313" key="3">
    <source>
        <dbReference type="EMBL" id="MDQ8207662.1"/>
    </source>
</evidence>
<feature type="transmembrane region" description="Helical" evidence="1">
    <location>
        <begin position="5"/>
        <end position="21"/>
    </location>
</feature>